<feature type="domain" description="Baseplate protein J-like barrel" evidence="1">
    <location>
        <begin position="110"/>
        <end position="195"/>
    </location>
</feature>
<evidence type="ECO:0000259" key="2">
    <source>
        <dbReference type="Pfam" id="PF26078"/>
    </source>
</evidence>
<dbReference type="PANTHER" id="PTHR37829:SF3">
    <property type="entry name" value="PROTEIN JAYE-RELATED"/>
    <property type="match status" value="1"/>
</dbReference>
<dbReference type="InterPro" id="IPR052399">
    <property type="entry name" value="Phage_Baseplate_Assmbl_Protein"/>
</dbReference>
<organism evidence="3 4">
    <name type="scientific">Candidatus Enterocloster faecavium</name>
    <dbReference type="NCBI Taxonomy" id="2838560"/>
    <lineage>
        <taxon>Bacteria</taxon>
        <taxon>Bacillati</taxon>
        <taxon>Bacillota</taxon>
        <taxon>Clostridia</taxon>
        <taxon>Lachnospirales</taxon>
        <taxon>Lachnospiraceae</taxon>
        <taxon>Enterocloster</taxon>
    </lineage>
</organism>
<proteinExistence type="predicted"/>
<reference evidence="3" key="1">
    <citation type="journal article" date="2021" name="PeerJ">
        <title>Extensive microbial diversity within the chicken gut microbiome revealed by metagenomics and culture.</title>
        <authorList>
            <person name="Gilroy R."/>
            <person name="Ravi A."/>
            <person name="Getino M."/>
            <person name="Pursley I."/>
            <person name="Horton D.L."/>
            <person name="Alikhan N.F."/>
            <person name="Baker D."/>
            <person name="Gharbi K."/>
            <person name="Hall N."/>
            <person name="Watson M."/>
            <person name="Adriaenssens E.M."/>
            <person name="Foster-Nyarko E."/>
            <person name="Jarju S."/>
            <person name="Secka A."/>
            <person name="Antonio M."/>
            <person name="Oren A."/>
            <person name="Chaudhuri R.R."/>
            <person name="La Ragione R."/>
            <person name="Hildebrand F."/>
            <person name="Pallen M.J."/>
        </authorList>
    </citation>
    <scope>NUCLEOTIDE SEQUENCE</scope>
    <source>
        <strain evidence="3">CHK188-4685</strain>
    </source>
</reference>
<evidence type="ECO:0000313" key="4">
    <source>
        <dbReference type="Proteomes" id="UP000886804"/>
    </source>
</evidence>
<evidence type="ECO:0000259" key="1">
    <source>
        <dbReference type="Pfam" id="PF04865"/>
    </source>
</evidence>
<dbReference type="Pfam" id="PF26078">
    <property type="entry name" value="Baseplate_J_M"/>
    <property type="match status" value="1"/>
</dbReference>
<dbReference type="PANTHER" id="PTHR37829">
    <property type="entry name" value="PHAGE-LIKE ELEMENT PBSX PROTEIN XKDT"/>
    <property type="match status" value="1"/>
</dbReference>
<dbReference type="Proteomes" id="UP000886804">
    <property type="component" value="Unassembled WGS sequence"/>
</dbReference>
<dbReference type="Pfam" id="PF04865">
    <property type="entry name" value="Baseplate_J"/>
    <property type="match status" value="1"/>
</dbReference>
<dbReference type="PIRSF" id="PIRSF020481">
    <property type="entry name" value="BAP"/>
    <property type="match status" value="1"/>
</dbReference>
<gene>
    <name evidence="3" type="ORF">H9716_12270</name>
</gene>
<dbReference type="InterPro" id="IPR058531">
    <property type="entry name" value="Baseplate_J_M"/>
</dbReference>
<dbReference type="InterPro" id="IPR006949">
    <property type="entry name" value="Barrel_Baseplate_J-like"/>
</dbReference>
<dbReference type="EMBL" id="DWYS01000145">
    <property type="protein sequence ID" value="HJB08615.1"/>
    <property type="molecule type" value="Genomic_DNA"/>
</dbReference>
<name>A0A9D2RM09_9FIRM</name>
<dbReference type="InterPro" id="IPR014507">
    <property type="entry name" value="Baseplate_assembly_J_pred"/>
</dbReference>
<comment type="caution">
    <text evidence="3">The sequence shown here is derived from an EMBL/GenBank/DDBJ whole genome shotgun (WGS) entry which is preliminary data.</text>
</comment>
<protein>
    <submittedName>
        <fullName evidence="3">Baseplate J/gp47 family protein</fullName>
    </submittedName>
</protein>
<accession>A0A9D2RM09</accession>
<sequence length="384" mass="42970">MSETVKERLKQYPEISFIEGTSFEQFLSELLETYQKKYLELTGRDVALPEADPIRLILYSCSVLLYQGMQYIDRAGKMGLLKYSTGEFLDNLAALKKVERLPAQTAQAKVRFTLSALREESVSIPAGTRVKGRELFWATQEYGEIPAGSQTVELLVRCLTAGSVGNGLLPGEINILVDPINYIAKIENTAVSEGGEDQETDEALAERIYLAPSAYTTAGPEDAYRYWTMSYSSAIADCKIYSENPGEVDIYVMLQDGELPETDFLEAVEEYLAKSDKKPLTDLVKVKAPETEEYRIDATYYIRSSDRDMADTIKKQAEDACESYVSWQQGAIARDVNPSRLMYELMRAGVKWVDIRSPVFKEITGAKIAKASEVNLVYGGLQDD</sequence>
<evidence type="ECO:0000313" key="3">
    <source>
        <dbReference type="EMBL" id="HJB08615.1"/>
    </source>
</evidence>
<dbReference type="AlphaFoldDB" id="A0A9D2RM09"/>
<reference evidence="3" key="2">
    <citation type="submission" date="2021-04" db="EMBL/GenBank/DDBJ databases">
        <authorList>
            <person name="Gilroy R."/>
        </authorList>
    </citation>
    <scope>NUCLEOTIDE SEQUENCE</scope>
    <source>
        <strain evidence="3">CHK188-4685</strain>
    </source>
</reference>
<feature type="domain" description="Baseplate J-like central" evidence="2">
    <location>
        <begin position="217"/>
        <end position="288"/>
    </location>
</feature>